<evidence type="ECO:0000313" key="15">
    <source>
        <dbReference type="Proteomes" id="UP001374579"/>
    </source>
</evidence>
<dbReference type="PRINTS" id="PR01078">
    <property type="entry name" value="AMINACHANNEL"/>
</dbReference>
<evidence type="ECO:0000313" key="14">
    <source>
        <dbReference type="EMBL" id="KAK7097712.1"/>
    </source>
</evidence>
<protein>
    <submittedName>
        <fullName evidence="14">Uncharacterized protein</fullName>
    </submittedName>
</protein>
<keyword evidence="10 11" id="KW-0407">Ion channel</keyword>
<keyword evidence="4 11" id="KW-0812">Transmembrane</keyword>
<keyword evidence="15" id="KW-1185">Reference proteome</keyword>
<dbReference type="InterPro" id="IPR020903">
    <property type="entry name" value="ENaC_CS"/>
</dbReference>
<evidence type="ECO:0000256" key="8">
    <source>
        <dbReference type="ARBA" id="ARBA00023136"/>
    </source>
</evidence>
<evidence type="ECO:0000256" key="4">
    <source>
        <dbReference type="ARBA" id="ARBA00022692"/>
    </source>
</evidence>
<evidence type="ECO:0000256" key="6">
    <source>
        <dbReference type="ARBA" id="ARBA00023053"/>
    </source>
</evidence>
<accession>A0AAN9G7D6</accession>
<dbReference type="AlphaFoldDB" id="A0AAN9G7D6"/>
<evidence type="ECO:0000256" key="11">
    <source>
        <dbReference type="RuleBase" id="RU000679"/>
    </source>
</evidence>
<dbReference type="Proteomes" id="UP001374579">
    <property type="component" value="Unassembled WGS sequence"/>
</dbReference>
<dbReference type="GO" id="GO:0005886">
    <property type="term" value="C:plasma membrane"/>
    <property type="evidence" value="ECO:0007669"/>
    <property type="project" value="TreeGrafter"/>
</dbReference>
<keyword evidence="3 11" id="KW-0894">Sodium channel</keyword>
<evidence type="ECO:0000256" key="1">
    <source>
        <dbReference type="ARBA" id="ARBA00004141"/>
    </source>
</evidence>
<dbReference type="PANTHER" id="PTHR11690:SF300">
    <property type="entry name" value="PICKPOCKET PROTEIN 19"/>
    <property type="match status" value="1"/>
</dbReference>
<keyword evidence="5 13" id="KW-1133">Transmembrane helix</keyword>
<organism evidence="14 15">
    <name type="scientific">Littorina saxatilis</name>
    <dbReference type="NCBI Taxonomy" id="31220"/>
    <lineage>
        <taxon>Eukaryota</taxon>
        <taxon>Metazoa</taxon>
        <taxon>Spiralia</taxon>
        <taxon>Lophotrochozoa</taxon>
        <taxon>Mollusca</taxon>
        <taxon>Gastropoda</taxon>
        <taxon>Caenogastropoda</taxon>
        <taxon>Littorinimorpha</taxon>
        <taxon>Littorinoidea</taxon>
        <taxon>Littorinidae</taxon>
        <taxon>Littorina</taxon>
    </lineage>
</organism>
<reference evidence="14 15" key="1">
    <citation type="submission" date="2024-02" db="EMBL/GenBank/DDBJ databases">
        <title>Chromosome-scale genome assembly of the rough periwinkle Littorina saxatilis.</title>
        <authorList>
            <person name="De Jode A."/>
            <person name="Faria R."/>
            <person name="Formenti G."/>
            <person name="Sims Y."/>
            <person name="Smith T.P."/>
            <person name="Tracey A."/>
            <person name="Wood J.M.D."/>
            <person name="Zagrodzka Z.B."/>
            <person name="Johannesson K."/>
            <person name="Butlin R.K."/>
            <person name="Leder E.H."/>
        </authorList>
    </citation>
    <scope>NUCLEOTIDE SEQUENCE [LARGE SCALE GENOMIC DNA]</scope>
    <source>
        <strain evidence="14">Snail1</strain>
        <tissue evidence="14">Muscle</tissue>
    </source>
</reference>
<feature type="compositionally biased region" description="Basic and acidic residues" evidence="12">
    <location>
        <begin position="1"/>
        <end position="12"/>
    </location>
</feature>
<proteinExistence type="inferred from homology"/>
<name>A0AAN9G7D6_9CAEN</name>
<evidence type="ECO:0000256" key="3">
    <source>
        <dbReference type="ARBA" id="ARBA00022461"/>
    </source>
</evidence>
<keyword evidence="6" id="KW-0915">Sodium</keyword>
<dbReference type="InterPro" id="IPR001873">
    <property type="entry name" value="ENaC"/>
</dbReference>
<comment type="caution">
    <text evidence="14">The sequence shown here is derived from an EMBL/GenBank/DDBJ whole genome shotgun (WGS) entry which is preliminary data.</text>
</comment>
<evidence type="ECO:0000256" key="13">
    <source>
        <dbReference type="SAM" id="Phobius"/>
    </source>
</evidence>
<evidence type="ECO:0000256" key="7">
    <source>
        <dbReference type="ARBA" id="ARBA00023065"/>
    </source>
</evidence>
<dbReference type="Gene3D" id="1.10.287.770">
    <property type="entry name" value="YojJ-like"/>
    <property type="match status" value="1"/>
</dbReference>
<keyword evidence="8 13" id="KW-0472">Membrane</keyword>
<sequence length="516" mass="58212">MSLRRGASEDRLQMAGGGDLADSKVDTSQDSGHLVDLVKHYRETASVHGVAQVGDKQLYSFRRCLWVFLMIAMLGGLTTLMYLHFKRYVEYPTVTVVHAHTADTVPFPATTICNLNQFHSTRIPNDQRLRDLLYKMSDFAYLHDYIAQPGGLTVSTMETAKVETGEELKAFALDAAHRLSDMFKYCVFRTQKMPCEDLFNATLTDIGVCFTFNANQDIPRFNSTDSGPVSGLRVILNIEQDFYYFSRHTQSGLKVLLHEPDEAPLLINRGFFVRPGTCTDVVIRREQRTSLGKPYKAFGDTYCLDTRSPDFRSPLTRFRNYSYTEQSCWKDCYTHRLVQLCGCRHFFDPGDDEICSIDDLETCYIPNAEKISMEEVKACDCNLPCSEVAYAASMSFTDFASKFVVKHMFNSNLLADMAYVRENIIELRVYYDTLTVSGVQQQPEMSVMGIFGDMGGHMGLFLGASILSVTEILEVILLAVCSCCLGRWSAMRNAAHVPGRSAERNDHKADRADSVF</sequence>
<comment type="similarity">
    <text evidence="11">Belongs to the amiloride-sensitive sodium channel (TC 1.A.6) family.</text>
</comment>
<keyword evidence="2 11" id="KW-0813">Transport</keyword>
<evidence type="ECO:0000256" key="12">
    <source>
        <dbReference type="SAM" id="MobiDB-lite"/>
    </source>
</evidence>
<keyword evidence="9 11" id="KW-0739">Sodium transport</keyword>
<evidence type="ECO:0000256" key="2">
    <source>
        <dbReference type="ARBA" id="ARBA00022448"/>
    </source>
</evidence>
<comment type="subcellular location">
    <subcellularLocation>
        <location evidence="1">Membrane</location>
        <topology evidence="1">Multi-pass membrane protein</topology>
    </subcellularLocation>
</comment>
<dbReference type="PROSITE" id="PS01206">
    <property type="entry name" value="ASC"/>
    <property type="match status" value="1"/>
</dbReference>
<evidence type="ECO:0000256" key="10">
    <source>
        <dbReference type="ARBA" id="ARBA00023303"/>
    </source>
</evidence>
<dbReference type="EMBL" id="JBAMIC010000013">
    <property type="protein sequence ID" value="KAK7097712.1"/>
    <property type="molecule type" value="Genomic_DNA"/>
</dbReference>
<dbReference type="PANTHER" id="PTHR11690">
    <property type="entry name" value="AMILORIDE-SENSITIVE SODIUM CHANNEL-RELATED"/>
    <property type="match status" value="1"/>
</dbReference>
<keyword evidence="7 11" id="KW-0406">Ion transport</keyword>
<feature type="region of interest" description="Disordered" evidence="12">
    <location>
        <begin position="1"/>
        <end position="27"/>
    </location>
</feature>
<dbReference type="GO" id="GO:0015280">
    <property type="term" value="F:ligand-gated sodium channel activity"/>
    <property type="evidence" value="ECO:0007669"/>
    <property type="project" value="TreeGrafter"/>
</dbReference>
<gene>
    <name evidence="14" type="ORF">V1264_004649</name>
</gene>
<dbReference type="Gene3D" id="2.60.470.10">
    <property type="entry name" value="Acid-sensing ion channels like domains"/>
    <property type="match status" value="1"/>
</dbReference>
<dbReference type="Pfam" id="PF00858">
    <property type="entry name" value="ASC"/>
    <property type="match status" value="1"/>
</dbReference>
<evidence type="ECO:0000256" key="9">
    <source>
        <dbReference type="ARBA" id="ARBA00023201"/>
    </source>
</evidence>
<feature type="transmembrane region" description="Helical" evidence="13">
    <location>
        <begin position="65"/>
        <end position="85"/>
    </location>
</feature>
<evidence type="ECO:0000256" key="5">
    <source>
        <dbReference type="ARBA" id="ARBA00022989"/>
    </source>
</evidence>